<evidence type="ECO:0000313" key="2">
    <source>
        <dbReference type="EMBL" id="KAG8194486.1"/>
    </source>
</evidence>
<evidence type="ECO:0000313" key="3">
    <source>
        <dbReference type="Proteomes" id="UP000827092"/>
    </source>
</evidence>
<gene>
    <name evidence="2" type="ORF">JTE90_013243</name>
</gene>
<dbReference type="Proteomes" id="UP000827092">
    <property type="component" value="Unassembled WGS sequence"/>
</dbReference>
<comment type="caution">
    <text evidence="2">The sequence shown here is derived from an EMBL/GenBank/DDBJ whole genome shotgun (WGS) entry which is preliminary data.</text>
</comment>
<accession>A0AAV6VFQ3</accession>
<dbReference type="EMBL" id="JAFNEN010000102">
    <property type="protein sequence ID" value="KAG8194486.1"/>
    <property type="molecule type" value="Genomic_DNA"/>
</dbReference>
<organism evidence="2 3">
    <name type="scientific">Oedothorax gibbosus</name>
    <dbReference type="NCBI Taxonomy" id="931172"/>
    <lineage>
        <taxon>Eukaryota</taxon>
        <taxon>Metazoa</taxon>
        <taxon>Ecdysozoa</taxon>
        <taxon>Arthropoda</taxon>
        <taxon>Chelicerata</taxon>
        <taxon>Arachnida</taxon>
        <taxon>Araneae</taxon>
        <taxon>Araneomorphae</taxon>
        <taxon>Entelegynae</taxon>
        <taxon>Araneoidea</taxon>
        <taxon>Linyphiidae</taxon>
        <taxon>Erigoninae</taxon>
        <taxon>Oedothorax</taxon>
    </lineage>
</organism>
<dbReference type="AlphaFoldDB" id="A0AAV6VFQ3"/>
<name>A0AAV6VFQ3_9ARAC</name>
<keyword evidence="3" id="KW-1185">Reference proteome</keyword>
<proteinExistence type="predicted"/>
<sequence length="81" mass="8777">MPIKRPANYSATMLLVARSHLECCTEEVVEGVPPKKGCGFNFQTSQSCQTQSETGHYSSSIPHPPSGKMDPSIGSHGNREE</sequence>
<evidence type="ECO:0000256" key="1">
    <source>
        <dbReference type="SAM" id="MobiDB-lite"/>
    </source>
</evidence>
<reference evidence="2 3" key="1">
    <citation type="journal article" date="2022" name="Nat. Ecol. Evol.">
        <title>A masculinizing supergene underlies an exaggerated male reproductive morph in a spider.</title>
        <authorList>
            <person name="Hendrickx F."/>
            <person name="De Corte Z."/>
            <person name="Sonet G."/>
            <person name="Van Belleghem S.M."/>
            <person name="Kostlbacher S."/>
            <person name="Vangestel C."/>
        </authorList>
    </citation>
    <scope>NUCLEOTIDE SEQUENCE [LARGE SCALE GENOMIC DNA]</scope>
    <source>
        <strain evidence="2">W744_W776</strain>
    </source>
</reference>
<feature type="region of interest" description="Disordered" evidence="1">
    <location>
        <begin position="49"/>
        <end position="81"/>
    </location>
</feature>
<protein>
    <submittedName>
        <fullName evidence="2">Uncharacterized protein</fullName>
    </submittedName>
</protein>